<accession>A0ABT1T2F0</accession>
<name>A0ABT1T2F0_9SPHI</name>
<evidence type="ECO:0008006" key="3">
    <source>
        <dbReference type="Google" id="ProtNLM"/>
    </source>
</evidence>
<gene>
    <name evidence="1" type="ORF">NPE20_12500</name>
</gene>
<protein>
    <recommendedName>
        <fullName evidence="3">Lipocalin-like domain-containing protein</fullName>
    </recommendedName>
</protein>
<proteinExistence type="predicted"/>
<dbReference type="Proteomes" id="UP001204376">
    <property type="component" value="Unassembled WGS sequence"/>
</dbReference>
<organism evidence="1 2">
    <name type="scientific">Mucilaginibacter aquariorum</name>
    <dbReference type="NCBI Taxonomy" id="2967225"/>
    <lineage>
        <taxon>Bacteria</taxon>
        <taxon>Pseudomonadati</taxon>
        <taxon>Bacteroidota</taxon>
        <taxon>Sphingobacteriia</taxon>
        <taxon>Sphingobacteriales</taxon>
        <taxon>Sphingobacteriaceae</taxon>
        <taxon>Mucilaginibacter</taxon>
    </lineage>
</organism>
<keyword evidence="2" id="KW-1185">Reference proteome</keyword>
<comment type="caution">
    <text evidence="1">The sequence shown here is derived from an EMBL/GenBank/DDBJ whole genome shotgun (WGS) entry which is preliminary data.</text>
</comment>
<reference evidence="1 2" key="1">
    <citation type="submission" date="2022-07" db="EMBL/GenBank/DDBJ databases">
        <title>Mucilaginibacter sp. JC4.</title>
        <authorList>
            <person name="Le V."/>
            <person name="Ko S.-R."/>
            <person name="Ahn C.-Y."/>
            <person name="Oh H.-M."/>
        </authorList>
    </citation>
    <scope>NUCLEOTIDE SEQUENCE [LARGE SCALE GENOMIC DNA]</scope>
    <source>
        <strain evidence="1 2">JC4</strain>
    </source>
</reference>
<sequence>MNLIPNIKQNASLLIIPALFAIFLFSCKKDGKVAVNNNTLIIGKWYIKNKAVKRVLNGVTIEDKVYTDFNNANYQFKMDNTVTVLTETGNVFTIPYTLVGDSLTYIHTESQDYYGAKERFRIKKVTNTDMELSYLPKDNEPYLTPPEGTYIEMILSK</sequence>
<evidence type="ECO:0000313" key="2">
    <source>
        <dbReference type="Proteomes" id="UP001204376"/>
    </source>
</evidence>
<dbReference type="RefSeq" id="WP_256538982.1">
    <property type="nucleotide sequence ID" value="NZ_JANHOH010000002.1"/>
</dbReference>
<evidence type="ECO:0000313" key="1">
    <source>
        <dbReference type="EMBL" id="MCQ6958785.1"/>
    </source>
</evidence>
<dbReference type="EMBL" id="JANHOH010000002">
    <property type="protein sequence ID" value="MCQ6958785.1"/>
    <property type="molecule type" value="Genomic_DNA"/>
</dbReference>